<evidence type="ECO:0000313" key="2">
    <source>
        <dbReference type="EMBL" id="KAJ5242976.1"/>
    </source>
</evidence>
<keyword evidence="1" id="KW-0732">Signal</keyword>
<dbReference type="RefSeq" id="XP_056505980.1">
    <property type="nucleotide sequence ID" value="XM_056640223.1"/>
</dbReference>
<dbReference type="GeneID" id="81379390"/>
<evidence type="ECO:0000313" key="3">
    <source>
        <dbReference type="Proteomes" id="UP001147733"/>
    </source>
</evidence>
<feature type="chain" id="PRO_5040758804" evidence="1">
    <location>
        <begin position="19"/>
        <end position="79"/>
    </location>
</feature>
<dbReference type="AlphaFoldDB" id="A0A9W9PEJ1"/>
<dbReference type="EMBL" id="JAPQKT010000001">
    <property type="protein sequence ID" value="KAJ5242976.1"/>
    <property type="molecule type" value="Genomic_DNA"/>
</dbReference>
<protein>
    <submittedName>
        <fullName evidence="2">Uncharacterized protein</fullName>
    </submittedName>
</protein>
<gene>
    <name evidence="2" type="ORF">N7469_001303</name>
</gene>
<dbReference type="OrthoDB" id="3836772at2759"/>
<evidence type="ECO:0000256" key="1">
    <source>
        <dbReference type="SAM" id="SignalP"/>
    </source>
</evidence>
<name>A0A9W9PEJ1_PENCI</name>
<keyword evidence="3" id="KW-1185">Reference proteome</keyword>
<feature type="signal peptide" evidence="1">
    <location>
        <begin position="1"/>
        <end position="18"/>
    </location>
</feature>
<comment type="caution">
    <text evidence="2">The sequence shown here is derived from an EMBL/GenBank/DDBJ whole genome shotgun (WGS) entry which is preliminary data.</text>
</comment>
<proteinExistence type="predicted"/>
<accession>A0A9W9PEJ1</accession>
<reference evidence="2" key="1">
    <citation type="submission" date="2022-11" db="EMBL/GenBank/DDBJ databases">
        <authorList>
            <person name="Petersen C."/>
        </authorList>
    </citation>
    <scope>NUCLEOTIDE SEQUENCE</scope>
    <source>
        <strain evidence="2">IBT 23319</strain>
    </source>
</reference>
<dbReference type="Proteomes" id="UP001147733">
    <property type="component" value="Unassembled WGS sequence"/>
</dbReference>
<sequence length="79" mass="8230">MVRMTALFTVAFAALAMATTNTQCQNKFDACRSSGDPNEAQCAAEHASCCADAFDTCRSSGDPNEAQCAAENAACKGQK</sequence>
<organism evidence="2 3">
    <name type="scientific">Penicillium citrinum</name>
    <dbReference type="NCBI Taxonomy" id="5077"/>
    <lineage>
        <taxon>Eukaryota</taxon>
        <taxon>Fungi</taxon>
        <taxon>Dikarya</taxon>
        <taxon>Ascomycota</taxon>
        <taxon>Pezizomycotina</taxon>
        <taxon>Eurotiomycetes</taxon>
        <taxon>Eurotiomycetidae</taxon>
        <taxon>Eurotiales</taxon>
        <taxon>Aspergillaceae</taxon>
        <taxon>Penicillium</taxon>
    </lineage>
</organism>
<reference evidence="2" key="2">
    <citation type="journal article" date="2023" name="IMA Fungus">
        <title>Comparative genomic study of the Penicillium genus elucidates a diverse pangenome and 15 lateral gene transfer events.</title>
        <authorList>
            <person name="Petersen C."/>
            <person name="Sorensen T."/>
            <person name="Nielsen M.R."/>
            <person name="Sondergaard T.E."/>
            <person name="Sorensen J.L."/>
            <person name="Fitzpatrick D.A."/>
            <person name="Frisvad J.C."/>
            <person name="Nielsen K.L."/>
        </authorList>
    </citation>
    <scope>NUCLEOTIDE SEQUENCE</scope>
    <source>
        <strain evidence="2">IBT 23319</strain>
    </source>
</reference>